<evidence type="ECO:0000313" key="2">
    <source>
        <dbReference type="EMBL" id="ERT66692.1"/>
    </source>
</evidence>
<keyword evidence="3" id="KW-1185">Reference proteome</keyword>
<dbReference type="Proteomes" id="UP000017081">
    <property type="component" value="Unassembled WGS sequence"/>
</dbReference>
<gene>
    <name evidence="2" type="ORF">HMPREF0202_02592</name>
</gene>
<sequence length="393" mass="45873">MDFKSQNKNITNLLKFINQCGGSNKLEIAENIMVSPAALTKISKKLLGDNILVEKKYIDENNRKKNLLVINYERFYSMGVLIEENFTKVILTNLKNDILGELKFKNNYNGDFDEYLKALLEFIEKLAKENKVLPEKILGVGVVVTNEFIVKKSLDLFKEDRFLTLKKSIMDKFSGYVFVETEIRAEALYEAFLAPEYKDFFLVKYGEKRGSAIIIDNKLVNPAISHYRSMGTRHFIVEPNSDVYCEICKKKGCFDTMVSPKNIFEEILKENNYSTRIVDMYKNMSFEEFIKRAESGEITECKALRKVARYIAILMINHNNLLPLDTFLLSGRVFKSSLFLSYLKMYLQEFQLGEVHEKLIVLDKHVFREELVASFLPINYIFYNYHFQDNLEE</sequence>
<dbReference type="InterPro" id="IPR043129">
    <property type="entry name" value="ATPase_NBD"/>
</dbReference>
<dbReference type="Pfam" id="PF00480">
    <property type="entry name" value="ROK"/>
    <property type="match status" value="1"/>
</dbReference>
<dbReference type="SUPFAM" id="SSF46785">
    <property type="entry name" value="Winged helix' DNA-binding domain"/>
    <property type="match status" value="1"/>
</dbReference>
<dbReference type="Gene3D" id="3.30.420.40">
    <property type="match status" value="2"/>
</dbReference>
<dbReference type="InterPro" id="IPR000600">
    <property type="entry name" value="ROK"/>
</dbReference>
<evidence type="ECO:0000256" key="1">
    <source>
        <dbReference type="ARBA" id="ARBA00006479"/>
    </source>
</evidence>
<dbReference type="InterPro" id="IPR036390">
    <property type="entry name" value="WH_DNA-bd_sf"/>
</dbReference>
<name>U7V4T2_9FUSO</name>
<dbReference type="eggNOG" id="COG1940">
    <property type="taxonomic scope" value="Bacteria"/>
</dbReference>
<comment type="caution">
    <text evidence="2">The sequence shown here is derived from an EMBL/GenBank/DDBJ whole genome shotgun (WGS) entry which is preliminary data.</text>
</comment>
<dbReference type="SUPFAM" id="SSF53067">
    <property type="entry name" value="Actin-like ATPase domain"/>
    <property type="match status" value="2"/>
</dbReference>
<protein>
    <recommendedName>
        <fullName evidence="4">ROK family protein</fullName>
    </recommendedName>
</protein>
<dbReference type="PANTHER" id="PTHR18964">
    <property type="entry name" value="ROK (REPRESSOR, ORF, KINASE) FAMILY"/>
    <property type="match status" value="1"/>
</dbReference>
<reference evidence="2 3" key="1">
    <citation type="submission" date="2013-08" db="EMBL/GenBank/DDBJ databases">
        <authorList>
            <person name="Weinstock G."/>
            <person name="Sodergren E."/>
            <person name="Wylie T."/>
            <person name="Fulton L."/>
            <person name="Fulton R."/>
            <person name="Fronick C."/>
            <person name="O'Laughlin M."/>
            <person name="Godfrey J."/>
            <person name="Miner T."/>
            <person name="Herter B."/>
            <person name="Appelbaum E."/>
            <person name="Cordes M."/>
            <person name="Lek S."/>
            <person name="Wollam A."/>
            <person name="Pepin K.H."/>
            <person name="Palsikar V.B."/>
            <person name="Mitreva M."/>
            <person name="Wilson R.K."/>
        </authorList>
    </citation>
    <scope>NUCLEOTIDE SEQUENCE [LARGE SCALE GENOMIC DNA]</scope>
    <source>
        <strain evidence="2 3">ATCC BAA-474</strain>
    </source>
</reference>
<evidence type="ECO:0000313" key="3">
    <source>
        <dbReference type="Proteomes" id="UP000017081"/>
    </source>
</evidence>
<comment type="similarity">
    <text evidence="1">Belongs to the ROK (NagC/XylR) family.</text>
</comment>
<dbReference type="STRING" id="1319815.HMPREF0202_02592"/>
<dbReference type="AlphaFoldDB" id="U7V4T2"/>
<dbReference type="EMBL" id="AXZF01000140">
    <property type="protein sequence ID" value="ERT66692.1"/>
    <property type="molecule type" value="Genomic_DNA"/>
</dbReference>
<dbReference type="HOGENOM" id="CLU_036604_13_5_0"/>
<dbReference type="PANTHER" id="PTHR18964:SF149">
    <property type="entry name" value="BIFUNCTIONAL UDP-N-ACETYLGLUCOSAMINE 2-EPIMERASE_N-ACETYLMANNOSAMINE KINASE"/>
    <property type="match status" value="1"/>
</dbReference>
<accession>U7V4T2</accession>
<organism evidence="2 3">
    <name type="scientific">Cetobacterium somerae ATCC BAA-474</name>
    <dbReference type="NCBI Taxonomy" id="1319815"/>
    <lineage>
        <taxon>Bacteria</taxon>
        <taxon>Fusobacteriati</taxon>
        <taxon>Fusobacteriota</taxon>
        <taxon>Fusobacteriia</taxon>
        <taxon>Fusobacteriales</taxon>
        <taxon>Fusobacteriaceae</taxon>
        <taxon>Cetobacterium</taxon>
    </lineage>
</organism>
<dbReference type="RefSeq" id="WP_023052121.1">
    <property type="nucleotide sequence ID" value="NZ_CP173065.2"/>
</dbReference>
<proteinExistence type="inferred from homology"/>
<evidence type="ECO:0008006" key="4">
    <source>
        <dbReference type="Google" id="ProtNLM"/>
    </source>
</evidence>